<feature type="region of interest" description="Disordered" evidence="2">
    <location>
        <begin position="1"/>
        <end position="23"/>
    </location>
</feature>
<evidence type="ECO:0000313" key="4">
    <source>
        <dbReference type="Proteomes" id="UP000053758"/>
    </source>
</evidence>
<evidence type="ECO:0000256" key="2">
    <source>
        <dbReference type="SAM" id="MobiDB-lite"/>
    </source>
</evidence>
<dbReference type="GeneID" id="26305919"/>
<sequence>MTAIFRRPSSSAHPRRGSYGMSSSTTTAAAAAAADGEVCVDCAPTPTATATEQPVASAAEDPLDAQTFIPPLTLSPLHLPTPLVTIEFGLRANWMQQELLSTFAPTSDSAGIGGVLLVPNARTEAAGRFRVYLIHQGAQRLIVDRKVNGGFPDVKVVKQKIRDAISPSRDLGHSDKPKE</sequence>
<dbReference type="InterPro" id="IPR036249">
    <property type="entry name" value="Thioredoxin-like_sf"/>
</dbReference>
<protein>
    <submittedName>
        <fullName evidence="3">Selenoprotein w-related</fullName>
    </submittedName>
</protein>
<name>A0A081CJU5_PSEA2</name>
<dbReference type="Pfam" id="PF10262">
    <property type="entry name" value="Rdx"/>
    <property type="match status" value="1"/>
</dbReference>
<dbReference type="PANTHER" id="PTHR36417">
    <property type="entry name" value="SELENOPROTEIN DOMAIN PROTEIN (AFU_ORTHOLOGUE AFUA_1G05220)"/>
    <property type="match status" value="1"/>
</dbReference>
<dbReference type="Gene3D" id="3.40.30.10">
    <property type="entry name" value="Glutaredoxin"/>
    <property type="match status" value="1"/>
</dbReference>
<dbReference type="SUPFAM" id="SSF52833">
    <property type="entry name" value="Thioredoxin-like"/>
    <property type="match status" value="1"/>
</dbReference>
<evidence type="ECO:0000313" key="3">
    <source>
        <dbReference type="EMBL" id="GAK66941.1"/>
    </source>
</evidence>
<accession>A0A081CJU5</accession>
<dbReference type="AlphaFoldDB" id="A0A081CJU5"/>
<dbReference type="EMBL" id="DF830082">
    <property type="protein sequence ID" value="GAK66941.1"/>
    <property type="molecule type" value="Genomic_DNA"/>
</dbReference>
<evidence type="ECO:0000256" key="1">
    <source>
        <dbReference type="ARBA" id="ARBA00023284"/>
    </source>
</evidence>
<dbReference type="HOGENOM" id="CLU_068510_2_0_1"/>
<keyword evidence="1" id="KW-0676">Redox-active center</keyword>
<gene>
    <name evidence="3" type="ORF">PAN0_015c5166</name>
</gene>
<keyword evidence="4" id="KW-1185">Reference proteome</keyword>
<dbReference type="Proteomes" id="UP000053758">
    <property type="component" value="Unassembled WGS sequence"/>
</dbReference>
<reference evidence="3" key="1">
    <citation type="submission" date="2014-07" db="EMBL/GenBank/DDBJ databases">
        <title>Draft genome sequence of the yeast Pseudozyma antarctica JCM 10317 known as a producer of lipase B which used in a wide range of industrial applications.</title>
        <authorList>
            <person name="Morita T."/>
            <person name="Saika A."/>
            <person name="Koike H."/>
        </authorList>
    </citation>
    <scope>NUCLEOTIDE SEQUENCE</scope>
    <source>
        <strain evidence="3">JCM 10317</strain>
    </source>
</reference>
<proteinExistence type="predicted"/>
<dbReference type="PANTHER" id="PTHR36417:SF2">
    <property type="entry name" value="SELENOPROTEIN DOMAIN PROTEIN (AFU_ORTHOLOGUE AFUA_1G05220)"/>
    <property type="match status" value="1"/>
</dbReference>
<organism evidence="3">
    <name type="scientific">Pseudozyma antarctica</name>
    <name type="common">Yeast</name>
    <name type="synonym">Candida antarctica</name>
    <dbReference type="NCBI Taxonomy" id="84753"/>
    <lineage>
        <taxon>Eukaryota</taxon>
        <taxon>Fungi</taxon>
        <taxon>Dikarya</taxon>
        <taxon>Basidiomycota</taxon>
        <taxon>Ustilaginomycotina</taxon>
        <taxon>Ustilaginomycetes</taxon>
        <taxon>Ustilaginales</taxon>
        <taxon>Ustilaginaceae</taxon>
        <taxon>Moesziomyces</taxon>
    </lineage>
</organism>
<dbReference type="InterPro" id="IPR011893">
    <property type="entry name" value="Selenoprotein_Rdx-typ"/>
</dbReference>
<dbReference type="RefSeq" id="XP_014654961.1">
    <property type="nucleotide sequence ID" value="XM_014799475.1"/>
</dbReference>